<reference evidence="1" key="1">
    <citation type="submission" date="2020-07" db="EMBL/GenBank/DDBJ databases">
        <title>Huge and variable diversity of episymbiotic CPR bacteria and DPANN archaea in groundwater ecosystems.</title>
        <authorList>
            <person name="He C.Y."/>
            <person name="Keren R."/>
            <person name="Whittaker M."/>
            <person name="Farag I.F."/>
            <person name="Doudna J."/>
            <person name="Cate J.H.D."/>
            <person name="Banfield J.F."/>
        </authorList>
    </citation>
    <scope>NUCLEOTIDE SEQUENCE</scope>
    <source>
        <strain evidence="1">NC_groundwater_1520_Pr4_B-0.1um_53_5</strain>
    </source>
</reference>
<gene>
    <name evidence="1" type="ORF">HY768_01855</name>
</gene>
<comment type="caution">
    <text evidence="1">The sequence shown here is derived from an EMBL/GenBank/DDBJ whole genome shotgun (WGS) entry which is preliminary data.</text>
</comment>
<sequence>MLKLNKTPELRQCHAADIAVIDKEIDELVYRLYGLTEEEIKVVEGI</sequence>
<name>A0A933I7K1_UNCT6</name>
<dbReference type="EMBL" id="JACQXR010000021">
    <property type="protein sequence ID" value="MBI4725966.1"/>
    <property type="molecule type" value="Genomic_DNA"/>
</dbReference>
<accession>A0A933I7K1</accession>
<dbReference type="AlphaFoldDB" id="A0A933I7K1"/>
<organism evidence="1 2">
    <name type="scientific">candidate division TA06 bacterium</name>
    <dbReference type="NCBI Taxonomy" id="2250710"/>
    <lineage>
        <taxon>Bacteria</taxon>
        <taxon>Bacteria division TA06</taxon>
    </lineage>
</organism>
<dbReference type="Proteomes" id="UP000736328">
    <property type="component" value="Unassembled WGS sequence"/>
</dbReference>
<evidence type="ECO:0000313" key="2">
    <source>
        <dbReference type="Proteomes" id="UP000736328"/>
    </source>
</evidence>
<protein>
    <submittedName>
        <fullName evidence="1">Uncharacterized protein</fullName>
    </submittedName>
</protein>
<evidence type="ECO:0000313" key="1">
    <source>
        <dbReference type="EMBL" id="MBI4725966.1"/>
    </source>
</evidence>
<proteinExistence type="predicted"/>